<organism evidence="1 2">
    <name type="scientific">Microvirga terrae</name>
    <dbReference type="NCBI Taxonomy" id="2740529"/>
    <lineage>
        <taxon>Bacteria</taxon>
        <taxon>Pseudomonadati</taxon>
        <taxon>Pseudomonadota</taxon>
        <taxon>Alphaproteobacteria</taxon>
        <taxon>Hyphomicrobiales</taxon>
        <taxon>Methylobacteriaceae</taxon>
        <taxon>Microvirga</taxon>
    </lineage>
</organism>
<accession>A0ABY5S240</accession>
<keyword evidence="2" id="KW-1185">Reference proteome</keyword>
<evidence type="ECO:0000313" key="2">
    <source>
        <dbReference type="Proteomes" id="UP001017257"/>
    </source>
</evidence>
<name>A0ABY5S240_9HYPH</name>
<geneLocation type="plasmid" evidence="1 2">
    <name>pR24_1</name>
</geneLocation>
<dbReference type="Proteomes" id="UP001017257">
    <property type="component" value="Plasmid pR24_1"/>
</dbReference>
<protein>
    <submittedName>
        <fullName evidence="1">Uncharacterized protein</fullName>
    </submittedName>
</protein>
<evidence type="ECO:0000313" key="1">
    <source>
        <dbReference type="EMBL" id="UVF22579.1"/>
    </source>
</evidence>
<dbReference type="RefSeq" id="WP_173945107.1">
    <property type="nucleotide sequence ID" value="NZ_CP102846.1"/>
</dbReference>
<keyword evidence="1" id="KW-0614">Plasmid</keyword>
<reference evidence="1" key="1">
    <citation type="submission" date="2022-08" db="EMBL/GenBank/DDBJ databases">
        <title>Microvirga terrae sp. nov., isolated from soil.</title>
        <authorList>
            <person name="Kim K.H."/>
            <person name="Seo Y.L."/>
            <person name="Kim J.M."/>
            <person name="Lee J.K."/>
            <person name="Han D.M."/>
            <person name="Jeon C.O."/>
        </authorList>
    </citation>
    <scope>NUCLEOTIDE SEQUENCE</scope>
    <source>
        <strain evidence="1">R24</strain>
        <plasmid evidence="1">pR24_1</plasmid>
    </source>
</reference>
<gene>
    <name evidence="1" type="ORF">HPT29_025915</name>
</gene>
<proteinExistence type="predicted"/>
<sequence>MPHTVLIDNHRHPQRAAHQTLLDEALAFYKLEVLAVAVAVLGEVPVILDASMLHVSHRLDCGVDLLRDLSQQSQPSS</sequence>
<dbReference type="EMBL" id="CP102846">
    <property type="protein sequence ID" value="UVF22579.1"/>
    <property type="molecule type" value="Genomic_DNA"/>
</dbReference>